<sequence>MYVEMSRRFVPISAAGLQGPGRVGFGREADAAGAGPGRCSCVSRGARAESGPAFRPSADLPSRKAASVSSRARSARFCTTAVQRSAQNWHGQGESDCLITLNVNVKRFKQARVNGGSNYDSLKGAHGSLDGRVSGDSGYSLGIRRGARSARQRGRVVSATTPNSYPQPARGVAVIANVRGG</sequence>
<name>A0A8S4QZ54_9NEOP</name>
<dbReference type="EMBL" id="CAKXAJ010023114">
    <property type="protein sequence ID" value="CAH2227417.1"/>
    <property type="molecule type" value="Genomic_DNA"/>
</dbReference>
<accession>A0A8S4QZ54</accession>
<comment type="caution">
    <text evidence="1">The sequence shown here is derived from an EMBL/GenBank/DDBJ whole genome shotgun (WGS) entry which is preliminary data.</text>
</comment>
<protein>
    <submittedName>
        <fullName evidence="1">Jg493 protein</fullName>
    </submittedName>
</protein>
<keyword evidence="2" id="KW-1185">Reference proteome</keyword>
<evidence type="ECO:0000313" key="2">
    <source>
        <dbReference type="Proteomes" id="UP000838756"/>
    </source>
</evidence>
<evidence type="ECO:0000313" key="1">
    <source>
        <dbReference type="EMBL" id="CAH2227417.1"/>
    </source>
</evidence>
<organism evidence="1 2">
    <name type="scientific">Pararge aegeria aegeria</name>
    <dbReference type="NCBI Taxonomy" id="348720"/>
    <lineage>
        <taxon>Eukaryota</taxon>
        <taxon>Metazoa</taxon>
        <taxon>Ecdysozoa</taxon>
        <taxon>Arthropoda</taxon>
        <taxon>Hexapoda</taxon>
        <taxon>Insecta</taxon>
        <taxon>Pterygota</taxon>
        <taxon>Neoptera</taxon>
        <taxon>Endopterygota</taxon>
        <taxon>Lepidoptera</taxon>
        <taxon>Glossata</taxon>
        <taxon>Ditrysia</taxon>
        <taxon>Papilionoidea</taxon>
        <taxon>Nymphalidae</taxon>
        <taxon>Satyrinae</taxon>
        <taxon>Satyrini</taxon>
        <taxon>Parargina</taxon>
        <taxon>Pararge</taxon>
    </lineage>
</organism>
<gene>
    <name evidence="1" type="primary">jg493</name>
    <name evidence="1" type="ORF">PAEG_LOCUS7932</name>
</gene>
<feature type="non-terminal residue" evidence="1">
    <location>
        <position position="1"/>
    </location>
</feature>
<proteinExistence type="predicted"/>
<reference evidence="1" key="1">
    <citation type="submission" date="2022-03" db="EMBL/GenBank/DDBJ databases">
        <authorList>
            <person name="Lindestad O."/>
        </authorList>
    </citation>
    <scope>NUCLEOTIDE SEQUENCE</scope>
</reference>
<dbReference type="AlphaFoldDB" id="A0A8S4QZ54"/>
<dbReference type="OrthoDB" id="7417946at2759"/>
<dbReference type="Proteomes" id="UP000838756">
    <property type="component" value="Unassembled WGS sequence"/>
</dbReference>